<dbReference type="Pfam" id="PF13191">
    <property type="entry name" value="AAA_16"/>
    <property type="match status" value="1"/>
</dbReference>
<protein>
    <submittedName>
        <fullName evidence="4">Helix-turn-helix transcriptional regulator</fullName>
    </submittedName>
</protein>
<evidence type="ECO:0000259" key="3">
    <source>
        <dbReference type="SMART" id="SM00421"/>
    </source>
</evidence>
<evidence type="ECO:0000313" key="5">
    <source>
        <dbReference type="Proteomes" id="UP001595868"/>
    </source>
</evidence>
<dbReference type="RefSeq" id="WP_377541422.1">
    <property type="nucleotide sequence ID" value="NZ_JBHSBN010000001.1"/>
</dbReference>
<comment type="caution">
    <text evidence="4">The sequence shown here is derived from an EMBL/GenBank/DDBJ whole genome shotgun (WGS) entry which is preliminary data.</text>
</comment>
<gene>
    <name evidence="4" type="ORF">ACFOX0_00820</name>
</gene>
<dbReference type="InterPro" id="IPR041664">
    <property type="entry name" value="AAA_16"/>
</dbReference>
<dbReference type="Gene3D" id="3.40.50.300">
    <property type="entry name" value="P-loop containing nucleotide triphosphate hydrolases"/>
    <property type="match status" value="1"/>
</dbReference>
<evidence type="ECO:0000256" key="2">
    <source>
        <dbReference type="ARBA" id="ARBA00022840"/>
    </source>
</evidence>
<dbReference type="SMART" id="SM00421">
    <property type="entry name" value="HTH_LUXR"/>
    <property type="match status" value="1"/>
</dbReference>
<dbReference type="InterPro" id="IPR000792">
    <property type="entry name" value="Tscrpt_reg_LuxR_C"/>
</dbReference>
<dbReference type="InterPro" id="IPR016032">
    <property type="entry name" value="Sig_transdc_resp-reg_C-effctor"/>
</dbReference>
<accession>A0ABV8KEK3</accession>
<dbReference type="Pfam" id="PF00196">
    <property type="entry name" value="GerE"/>
    <property type="match status" value="1"/>
</dbReference>
<dbReference type="SUPFAM" id="SSF52540">
    <property type="entry name" value="P-loop containing nucleoside triphosphate hydrolases"/>
    <property type="match status" value="1"/>
</dbReference>
<dbReference type="InterPro" id="IPR036388">
    <property type="entry name" value="WH-like_DNA-bd_sf"/>
</dbReference>
<keyword evidence="2" id="KW-0067">ATP-binding</keyword>
<dbReference type="Proteomes" id="UP001595868">
    <property type="component" value="Unassembled WGS sequence"/>
</dbReference>
<evidence type="ECO:0000256" key="1">
    <source>
        <dbReference type="ARBA" id="ARBA00022741"/>
    </source>
</evidence>
<sequence>MRTRVARLTGRALELRLLDEALAESQAGRGSAIFITGEDGIGRSRLALEAEQRAAAAGIRVLRGRGSSVGPVTPLRPLTEALLSLLRGADPPDVAGLGPYLPVLGRLVPDWISRGPEPDGESMIILAEAVLRLTAVAGRDRGCLLVLDDLQDADPQTLAVVEYLADNLGEQPTVLLATVRDEPGPALDLAHTATRRPGRTLITLDRLTRDDVRRLAGALLGGGPELVTEPLLERLWTDSAGNPFVVEEVLRSVQTTGQLVVTGDACRLAGPVRRTVPPRVARGVVRRVDRLGPQGRHLLTVAAVLGSRFPVQVVRAVAGVDEERMHRHLRTAMEFRLVAADPTDPDWYVFTQPYATDALLGQLLPAARVELARRAADETETRHPGLPGLWCELVAGLRLDAGDEPAAGRLLAEAGRRALVGGDTGDAIGLLDRARQLLRDDPDPAVQLRVVDALLQALTGAGLLDRAFAVADAMAGREWAPKDRAGLHVRLAWTALVAGRYADGLAEVAAARAALGTGATATELAAVDAVEAQLTLESPGADPFGAAEALARRSLRAIDADPAGPATPTGAAAEVACQAWHALATAVQRRDPDEATVCLHRLRRLAADARLPRWGLYARVLLAADTALRDGDPGPLRRVRDEVARTGTVAAQHHTDAVLALHEVLAGRYPSGVVDLTDRLRRADQLRLGHAARELLVARAVLAAHRGRSRELDEVLRELRWRGDGGRHGPVVHGLAGVFGALLQEDRARARAELRRARAAGDDPLGGWQGIALLLDALDRVDDPAGPAPGAGRTRWNRCFGQLAEAVRHGRDGRPDRAEAVVAAVEGVAAAYPMAFHLGRRLVAEAALRDGWGDPAAWLREAEEHFHCADVPAVAAACRSLLRQAGAPVRQRRSGSLRVPAALRAMGITVREYEVLILLGERLGNRPIADRLHISPRTAEKHVASLISKTGAPGRGALCEVAAGLAPDRSDTGRAGLRPR</sequence>
<dbReference type="EMBL" id="JBHSBN010000001">
    <property type="protein sequence ID" value="MFC4104483.1"/>
    <property type="molecule type" value="Genomic_DNA"/>
</dbReference>
<proteinExistence type="predicted"/>
<dbReference type="SUPFAM" id="SSF46894">
    <property type="entry name" value="C-terminal effector domain of the bipartite response regulators"/>
    <property type="match status" value="1"/>
</dbReference>
<keyword evidence="5" id="KW-1185">Reference proteome</keyword>
<name>A0ABV8KEK3_9ACTN</name>
<dbReference type="Gene3D" id="1.10.10.10">
    <property type="entry name" value="Winged helix-like DNA-binding domain superfamily/Winged helix DNA-binding domain"/>
    <property type="match status" value="1"/>
</dbReference>
<dbReference type="InterPro" id="IPR027417">
    <property type="entry name" value="P-loop_NTPase"/>
</dbReference>
<dbReference type="PANTHER" id="PTHR16305:SF35">
    <property type="entry name" value="TRANSCRIPTIONAL ACTIVATOR DOMAIN"/>
    <property type="match status" value="1"/>
</dbReference>
<reference evidence="5" key="1">
    <citation type="journal article" date="2019" name="Int. J. Syst. Evol. Microbiol.">
        <title>The Global Catalogue of Microorganisms (GCM) 10K type strain sequencing project: providing services to taxonomists for standard genome sequencing and annotation.</title>
        <authorList>
            <consortium name="The Broad Institute Genomics Platform"/>
            <consortium name="The Broad Institute Genome Sequencing Center for Infectious Disease"/>
            <person name="Wu L."/>
            <person name="Ma J."/>
        </authorList>
    </citation>
    <scope>NUCLEOTIDE SEQUENCE [LARGE SCALE GENOMIC DNA]</scope>
    <source>
        <strain evidence="5">2902at01</strain>
    </source>
</reference>
<dbReference type="PANTHER" id="PTHR16305">
    <property type="entry name" value="TESTICULAR SOLUBLE ADENYLYL CYCLASE"/>
    <property type="match status" value="1"/>
</dbReference>
<evidence type="ECO:0000313" key="4">
    <source>
        <dbReference type="EMBL" id="MFC4104483.1"/>
    </source>
</evidence>
<organism evidence="4 5">
    <name type="scientific">Micromonospora zhanjiangensis</name>
    <dbReference type="NCBI Taxonomy" id="1522057"/>
    <lineage>
        <taxon>Bacteria</taxon>
        <taxon>Bacillati</taxon>
        <taxon>Actinomycetota</taxon>
        <taxon>Actinomycetes</taxon>
        <taxon>Micromonosporales</taxon>
        <taxon>Micromonosporaceae</taxon>
        <taxon>Micromonospora</taxon>
    </lineage>
</organism>
<keyword evidence="1" id="KW-0547">Nucleotide-binding</keyword>
<feature type="domain" description="HTH luxR-type" evidence="3">
    <location>
        <begin position="905"/>
        <end position="962"/>
    </location>
</feature>